<sequence>MFQENPRPFVCFGFPNIPKSIHFCMCIVKPTSLMKSDKSKQRQKTEKDSIEMGRYDANFEGQLEV</sequence>
<keyword evidence="2" id="KW-1185">Reference proteome</keyword>
<dbReference type="Proteomes" id="UP000887565">
    <property type="component" value="Unplaced"/>
</dbReference>
<organism evidence="2 3">
    <name type="scientific">Romanomermis culicivorax</name>
    <name type="common">Nematode worm</name>
    <dbReference type="NCBI Taxonomy" id="13658"/>
    <lineage>
        <taxon>Eukaryota</taxon>
        <taxon>Metazoa</taxon>
        <taxon>Ecdysozoa</taxon>
        <taxon>Nematoda</taxon>
        <taxon>Enoplea</taxon>
        <taxon>Dorylaimia</taxon>
        <taxon>Mermithida</taxon>
        <taxon>Mermithoidea</taxon>
        <taxon>Mermithidae</taxon>
        <taxon>Romanomermis</taxon>
    </lineage>
</organism>
<accession>A0A915K049</accession>
<dbReference type="WBParaSite" id="nRc.2.0.1.t31263-RA">
    <property type="protein sequence ID" value="nRc.2.0.1.t31263-RA"/>
    <property type="gene ID" value="nRc.2.0.1.g31263"/>
</dbReference>
<feature type="region of interest" description="Disordered" evidence="1">
    <location>
        <begin position="34"/>
        <end position="53"/>
    </location>
</feature>
<protein>
    <submittedName>
        <fullName evidence="3">Uncharacterized protein</fullName>
    </submittedName>
</protein>
<name>A0A915K049_ROMCU</name>
<evidence type="ECO:0000256" key="1">
    <source>
        <dbReference type="SAM" id="MobiDB-lite"/>
    </source>
</evidence>
<proteinExistence type="predicted"/>
<evidence type="ECO:0000313" key="3">
    <source>
        <dbReference type="WBParaSite" id="nRc.2.0.1.t31263-RA"/>
    </source>
</evidence>
<feature type="compositionally biased region" description="Basic and acidic residues" evidence="1">
    <location>
        <begin position="35"/>
        <end position="53"/>
    </location>
</feature>
<dbReference type="AlphaFoldDB" id="A0A915K049"/>
<reference evidence="3" key="1">
    <citation type="submission" date="2022-11" db="UniProtKB">
        <authorList>
            <consortium name="WormBaseParasite"/>
        </authorList>
    </citation>
    <scope>IDENTIFICATION</scope>
</reference>
<evidence type="ECO:0000313" key="2">
    <source>
        <dbReference type="Proteomes" id="UP000887565"/>
    </source>
</evidence>